<dbReference type="GO" id="GO:0003676">
    <property type="term" value="F:nucleic acid binding"/>
    <property type="evidence" value="ECO:0007669"/>
    <property type="project" value="InterPro"/>
</dbReference>
<keyword evidence="3" id="KW-1185">Reference proteome</keyword>
<dbReference type="Gene3D" id="3.30.420.10">
    <property type="entry name" value="Ribonuclease H-like superfamily/Ribonuclease H"/>
    <property type="match status" value="1"/>
</dbReference>
<gene>
    <name evidence="2" type="ORF">C8P69_1156</name>
</gene>
<dbReference type="EMBL" id="PZZL01000015">
    <property type="protein sequence ID" value="PTM50319.1"/>
    <property type="molecule type" value="Genomic_DNA"/>
</dbReference>
<dbReference type="PANTHER" id="PTHR47515:SF1">
    <property type="entry name" value="BLR2054 PROTEIN"/>
    <property type="match status" value="1"/>
</dbReference>
<proteinExistence type="predicted"/>
<dbReference type="InterPro" id="IPR036397">
    <property type="entry name" value="RNaseH_sf"/>
</dbReference>
<sequence>MDKVRSDWKVSARRACATLRIDRGLYVYKSKRGTQAELKQRIKEICETRVRYGYRRVHVLLRRDGWAVNPKWIYRLYKELGLQLRNKVPKRRVKAKLRDDRRAATRTNETWAMDFVHDQLATGRKIRVLTIVDTFSRFSPAVDARFSYRGEDVVLTLERVCAALGYPATIRVDQGSEFVSRDLDLWAYQKGVILDFSRPGKPTDNGFIESFNGKFRAECLNTHWFMSLDDARSKMEAWRRDYNEVRPHSAIGNKPPIALMNGSPALPPA</sequence>
<evidence type="ECO:0000259" key="1">
    <source>
        <dbReference type="PROSITE" id="PS50994"/>
    </source>
</evidence>
<evidence type="ECO:0000313" key="2">
    <source>
        <dbReference type="EMBL" id="PTM50319.1"/>
    </source>
</evidence>
<dbReference type="InterPro" id="IPR012337">
    <property type="entry name" value="RNaseH-like_sf"/>
</dbReference>
<evidence type="ECO:0000313" key="3">
    <source>
        <dbReference type="Proteomes" id="UP000241808"/>
    </source>
</evidence>
<dbReference type="PANTHER" id="PTHR47515">
    <property type="entry name" value="LOW CALCIUM RESPONSE LOCUS PROTEIN T"/>
    <property type="match status" value="1"/>
</dbReference>
<feature type="domain" description="Integrase catalytic" evidence="1">
    <location>
        <begin position="103"/>
        <end position="263"/>
    </location>
</feature>
<dbReference type="InterPro" id="IPR001584">
    <property type="entry name" value="Integrase_cat-core"/>
</dbReference>
<dbReference type="GO" id="GO:0015074">
    <property type="term" value="P:DNA integration"/>
    <property type="evidence" value="ECO:0007669"/>
    <property type="project" value="InterPro"/>
</dbReference>
<reference evidence="2 3" key="1">
    <citation type="submission" date="2018-04" db="EMBL/GenBank/DDBJ databases">
        <title>Genomic Encyclopedia of Archaeal and Bacterial Type Strains, Phase II (KMG-II): from individual species to whole genera.</title>
        <authorList>
            <person name="Goeker M."/>
        </authorList>
    </citation>
    <scope>NUCLEOTIDE SEQUENCE [LARGE SCALE GENOMIC DNA]</scope>
    <source>
        <strain evidence="2 3">DSM 25521</strain>
    </source>
</reference>
<dbReference type="InterPro" id="IPR048020">
    <property type="entry name" value="Transpos_IS3"/>
</dbReference>
<dbReference type="SUPFAM" id="SSF53098">
    <property type="entry name" value="Ribonuclease H-like"/>
    <property type="match status" value="1"/>
</dbReference>
<dbReference type="NCBIfam" id="NF033516">
    <property type="entry name" value="transpos_IS3"/>
    <property type="match status" value="1"/>
</dbReference>
<name>A0A2T4YX21_9HYPH</name>
<dbReference type="AlphaFoldDB" id="A0A2T4YX21"/>
<protein>
    <submittedName>
        <fullName evidence="2">Putative transposase</fullName>
    </submittedName>
</protein>
<dbReference type="InterPro" id="IPR025948">
    <property type="entry name" value="HTH-like_dom"/>
</dbReference>
<comment type="caution">
    <text evidence="2">The sequence shown here is derived from an EMBL/GenBank/DDBJ whole genome shotgun (WGS) entry which is preliminary data.</text>
</comment>
<dbReference type="Pfam" id="PF13683">
    <property type="entry name" value="rve_3"/>
    <property type="match status" value="1"/>
</dbReference>
<dbReference type="Proteomes" id="UP000241808">
    <property type="component" value="Unassembled WGS sequence"/>
</dbReference>
<dbReference type="Pfam" id="PF13276">
    <property type="entry name" value="HTH_21"/>
    <property type="match status" value="1"/>
</dbReference>
<dbReference type="PROSITE" id="PS50994">
    <property type="entry name" value="INTEGRASE"/>
    <property type="match status" value="1"/>
</dbReference>
<accession>A0A2T4YX21</accession>
<organism evidence="2 3">
    <name type="scientific">Phreatobacter oligotrophus</name>
    <dbReference type="NCBI Taxonomy" id="1122261"/>
    <lineage>
        <taxon>Bacteria</taxon>
        <taxon>Pseudomonadati</taxon>
        <taxon>Pseudomonadota</taxon>
        <taxon>Alphaproteobacteria</taxon>
        <taxon>Hyphomicrobiales</taxon>
        <taxon>Phreatobacteraceae</taxon>
        <taxon>Phreatobacter</taxon>
    </lineage>
</organism>